<comment type="catalytic activity">
    <reaction evidence="6">
        <text>2 R'C(R)SH + O2 = R'C(R)S-S(R)CR' + H2O2</text>
        <dbReference type="Rhea" id="RHEA:17357"/>
        <dbReference type="ChEBI" id="CHEBI:15379"/>
        <dbReference type="ChEBI" id="CHEBI:16240"/>
        <dbReference type="ChEBI" id="CHEBI:16520"/>
        <dbReference type="ChEBI" id="CHEBI:17412"/>
        <dbReference type="EC" id="1.8.3.2"/>
    </reaction>
    <physiologicalReaction direction="left-to-right" evidence="6">
        <dbReference type="Rhea" id="RHEA:17358"/>
    </physiologicalReaction>
</comment>
<feature type="domain" description="ERV/ALR sulfhydryl oxidase" evidence="9">
    <location>
        <begin position="67"/>
        <end position="167"/>
    </location>
</feature>
<dbReference type="FunFam" id="1.20.120.310:FF:000002">
    <property type="entry name" value="Sulfhydryl oxidase"/>
    <property type="match status" value="1"/>
</dbReference>
<protein>
    <recommendedName>
        <fullName evidence="8">Sulfhydryl oxidase</fullName>
        <ecNumber evidence="8">1.8.3.2</ecNumber>
    </recommendedName>
</protein>
<dbReference type="GO" id="GO:0050660">
    <property type="term" value="F:flavin adenine dinucleotide binding"/>
    <property type="evidence" value="ECO:0007669"/>
    <property type="project" value="TreeGrafter"/>
</dbReference>
<keyword evidence="11" id="KW-1185">Reference proteome</keyword>
<evidence type="ECO:0000256" key="8">
    <source>
        <dbReference type="RuleBase" id="RU371123"/>
    </source>
</evidence>
<dbReference type="EMBL" id="CM010720">
    <property type="protein sequence ID" value="RZC66376.1"/>
    <property type="molecule type" value="Genomic_DNA"/>
</dbReference>
<dbReference type="STRING" id="3469.A0A4Y7K0K4"/>
<dbReference type="Gramene" id="RZC66376">
    <property type="protein sequence ID" value="RZC66376"/>
    <property type="gene ID" value="C5167_010064"/>
</dbReference>
<dbReference type="OrthoDB" id="17199at2759"/>
<keyword evidence="5" id="KW-1015">Disulfide bond</keyword>
<evidence type="ECO:0000256" key="7">
    <source>
        <dbReference type="ARBA" id="ARBA00054445"/>
    </source>
</evidence>
<comment type="function">
    <text evidence="7">FAD-dependent sulfhydryl oxidase that catalyzes disulfide bond formation. Oxidizes thioredoxin in vitro. Required for the import and folding of small cysteine-containing proteins in the mitochondrial intermembrane space, and can act independently of the oxidoreductase MIA40. Can oxidize the cytochrome c oxidase assembly protein COX19, a typical substrate of MIA40.</text>
</comment>
<dbReference type="PANTHER" id="PTHR12645">
    <property type="entry name" value="ALR/ERV"/>
    <property type="match status" value="1"/>
</dbReference>
<dbReference type="GO" id="GO:0016971">
    <property type="term" value="F:flavin-dependent sulfhydryl oxidase activity"/>
    <property type="evidence" value="ECO:0007669"/>
    <property type="project" value="InterPro"/>
</dbReference>
<accession>A0A4Y7K0K4</accession>
<evidence type="ECO:0000256" key="2">
    <source>
        <dbReference type="ARBA" id="ARBA00022630"/>
    </source>
</evidence>
<dbReference type="Proteomes" id="UP000316621">
    <property type="component" value="Chromosome 6"/>
</dbReference>
<comment type="cofactor">
    <cofactor evidence="1 8">
        <name>FAD</name>
        <dbReference type="ChEBI" id="CHEBI:57692"/>
    </cofactor>
</comment>
<evidence type="ECO:0000256" key="1">
    <source>
        <dbReference type="ARBA" id="ARBA00001974"/>
    </source>
</evidence>
<keyword evidence="4 8" id="KW-0560">Oxidoreductase</keyword>
<dbReference type="InterPro" id="IPR017905">
    <property type="entry name" value="ERV/ALR_sulphydryl_oxidase"/>
</dbReference>
<dbReference type="PANTHER" id="PTHR12645:SF0">
    <property type="entry name" value="FAD-LINKED SULFHYDRYL OXIDASE ALR"/>
    <property type="match status" value="1"/>
</dbReference>
<evidence type="ECO:0000313" key="10">
    <source>
        <dbReference type="EMBL" id="RZC66376.1"/>
    </source>
</evidence>
<dbReference type="EC" id="1.8.3.2" evidence="8"/>
<sequence>MSQSQNQNPFQIVFNTYENIAECIHTRFSSFFPSSSSSTPSTSTTSVGNLVIAQPSGENLTKSNSARPVTKEELGRSTWTMLHTLAAQFPDRPTRQQKKDVKELMAILSRLYPCKECADHFKEVLSVNPVQAGSQAEFSQWLCHVHNIVNRSLGKLTFPCQRVDARWGKLDCKERACDLEGDHKL</sequence>
<dbReference type="GO" id="GO:0005739">
    <property type="term" value="C:mitochondrion"/>
    <property type="evidence" value="ECO:0007669"/>
    <property type="project" value="TreeGrafter"/>
</dbReference>
<proteinExistence type="predicted"/>
<evidence type="ECO:0000313" key="11">
    <source>
        <dbReference type="Proteomes" id="UP000316621"/>
    </source>
</evidence>
<evidence type="ECO:0000259" key="9">
    <source>
        <dbReference type="PROSITE" id="PS51324"/>
    </source>
</evidence>
<evidence type="ECO:0000256" key="6">
    <source>
        <dbReference type="ARBA" id="ARBA00052964"/>
    </source>
</evidence>
<dbReference type="PROSITE" id="PS51324">
    <property type="entry name" value="ERV_ALR"/>
    <property type="match status" value="1"/>
</dbReference>
<dbReference type="InterPro" id="IPR039799">
    <property type="entry name" value="ALR/ERV"/>
</dbReference>
<organism evidence="10 11">
    <name type="scientific">Papaver somniferum</name>
    <name type="common">Opium poppy</name>
    <dbReference type="NCBI Taxonomy" id="3469"/>
    <lineage>
        <taxon>Eukaryota</taxon>
        <taxon>Viridiplantae</taxon>
        <taxon>Streptophyta</taxon>
        <taxon>Embryophyta</taxon>
        <taxon>Tracheophyta</taxon>
        <taxon>Spermatophyta</taxon>
        <taxon>Magnoliopsida</taxon>
        <taxon>Ranunculales</taxon>
        <taxon>Papaveraceae</taxon>
        <taxon>Papaveroideae</taxon>
        <taxon>Papaver</taxon>
    </lineage>
</organism>
<evidence type="ECO:0000256" key="5">
    <source>
        <dbReference type="ARBA" id="ARBA00023157"/>
    </source>
</evidence>
<dbReference type="OMA" id="GNIDIMP"/>
<reference evidence="10 11" key="1">
    <citation type="journal article" date="2018" name="Science">
        <title>The opium poppy genome and morphinan production.</title>
        <authorList>
            <person name="Guo L."/>
            <person name="Winzer T."/>
            <person name="Yang X."/>
            <person name="Li Y."/>
            <person name="Ning Z."/>
            <person name="He Z."/>
            <person name="Teodor R."/>
            <person name="Lu Y."/>
            <person name="Bowser T.A."/>
            <person name="Graham I.A."/>
            <person name="Ye K."/>
        </authorList>
    </citation>
    <scope>NUCLEOTIDE SEQUENCE [LARGE SCALE GENOMIC DNA]</scope>
    <source>
        <strain evidence="11">cv. HN1</strain>
        <tissue evidence="10">Leaves</tissue>
    </source>
</reference>
<dbReference type="SUPFAM" id="SSF69000">
    <property type="entry name" value="FAD-dependent thiol oxidase"/>
    <property type="match status" value="1"/>
</dbReference>
<dbReference type="Pfam" id="PF04777">
    <property type="entry name" value="Evr1_Alr"/>
    <property type="match status" value="1"/>
</dbReference>
<name>A0A4Y7K0K4_PAPSO</name>
<keyword evidence="2 8" id="KW-0285">Flavoprotein</keyword>
<dbReference type="AlphaFoldDB" id="A0A4Y7K0K4"/>
<evidence type="ECO:0000256" key="3">
    <source>
        <dbReference type="ARBA" id="ARBA00022827"/>
    </source>
</evidence>
<gene>
    <name evidence="10" type="ORF">C5167_010064</name>
</gene>
<dbReference type="Gene3D" id="1.20.120.310">
    <property type="entry name" value="ERV/ALR sulfhydryl oxidase domain"/>
    <property type="match status" value="1"/>
</dbReference>
<keyword evidence="3 8" id="KW-0274">FAD</keyword>
<dbReference type="InterPro" id="IPR036774">
    <property type="entry name" value="ERV/ALR_sulphydryl_oxid_sf"/>
</dbReference>
<evidence type="ECO:0000256" key="4">
    <source>
        <dbReference type="ARBA" id="ARBA00023002"/>
    </source>
</evidence>